<evidence type="ECO:0000256" key="3">
    <source>
        <dbReference type="SAM" id="Phobius"/>
    </source>
</evidence>
<dbReference type="PANTHER" id="PTHR24637:SF377">
    <property type="entry name" value="COLLAGEN TYPE IX ALPHA 1 CHAIN"/>
    <property type="match status" value="1"/>
</dbReference>
<dbReference type="InterPro" id="IPR002486">
    <property type="entry name" value="Col_cuticle_N"/>
</dbReference>
<feature type="transmembrane region" description="Helical" evidence="3">
    <location>
        <begin position="13"/>
        <end position="37"/>
    </location>
</feature>
<evidence type="ECO:0000313" key="6">
    <source>
        <dbReference type="WBParaSite" id="nRc.2.0.1.t27981-RA"/>
    </source>
</evidence>
<name>A0A915JPZ4_ROMCU</name>
<feature type="compositionally biased region" description="Pro residues" evidence="2">
    <location>
        <begin position="129"/>
        <end position="152"/>
    </location>
</feature>
<accession>A0A915JPZ4</accession>
<evidence type="ECO:0000256" key="1">
    <source>
        <dbReference type="ARBA" id="ARBA00022737"/>
    </source>
</evidence>
<feature type="compositionally biased region" description="Low complexity" evidence="2">
    <location>
        <begin position="154"/>
        <end position="175"/>
    </location>
</feature>
<dbReference type="PANTHER" id="PTHR24637">
    <property type="entry name" value="COLLAGEN"/>
    <property type="match status" value="1"/>
</dbReference>
<dbReference type="Pfam" id="PF01484">
    <property type="entry name" value="Col_cuticle_N"/>
    <property type="match status" value="1"/>
</dbReference>
<feature type="region of interest" description="Disordered" evidence="2">
    <location>
        <begin position="109"/>
        <end position="175"/>
    </location>
</feature>
<proteinExistence type="predicted"/>
<feature type="domain" description="Nematode cuticle collagen N-terminal" evidence="4">
    <location>
        <begin position="13"/>
        <end position="65"/>
    </location>
</feature>
<reference evidence="6" key="1">
    <citation type="submission" date="2022-11" db="UniProtKB">
        <authorList>
            <consortium name="WormBaseParasite"/>
        </authorList>
    </citation>
    <scope>IDENTIFICATION</scope>
</reference>
<keyword evidence="3" id="KW-1133">Transmembrane helix</keyword>
<organism evidence="5 6">
    <name type="scientific">Romanomermis culicivorax</name>
    <name type="common">Nematode worm</name>
    <dbReference type="NCBI Taxonomy" id="13658"/>
    <lineage>
        <taxon>Eukaryota</taxon>
        <taxon>Metazoa</taxon>
        <taxon>Ecdysozoa</taxon>
        <taxon>Nematoda</taxon>
        <taxon>Enoplea</taxon>
        <taxon>Dorylaimia</taxon>
        <taxon>Mermithida</taxon>
        <taxon>Mermithoidea</taxon>
        <taxon>Mermithidae</taxon>
        <taxon>Romanomermis</taxon>
    </lineage>
</organism>
<protein>
    <submittedName>
        <fullName evidence="6">Nematode cuticle collagen N-terminal domain-containing protein</fullName>
    </submittedName>
</protein>
<keyword evidence="3" id="KW-0472">Membrane</keyword>
<keyword evidence="3" id="KW-0812">Transmembrane</keyword>
<evidence type="ECO:0000313" key="5">
    <source>
        <dbReference type="Proteomes" id="UP000887565"/>
    </source>
</evidence>
<evidence type="ECO:0000259" key="4">
    <source>
        <dbReference type="SMART" id="SM01088"/>
    </source>
</evidence>
<sequence>MVVEDQRDKAYSYVVYAAVTFSAVSVLSVCITLPMVYNYVQHIREQAKVDLARCKTAAQDVIGEAARTSKYGSWSSRLSTPANHTARIRRQVAQNCDACCLKGLEGPAGVPGKNGRPGRPGSPGVPGTPGKPPDICVPPSIPPCRQCPPGPPGKSGASGNPGNTGPPGINGRPVA</sequence>
<evidence type="ECO:0000256" key="2">
    <source>
        <dbReference type="SAM" id="MobiDB-lite"/>
    </source>
</evidence>
<keyword evidence="1" id="KW-0677">Repeat</keyword>
<dbReference type="OMA" id="NDGRMHI"/>
<dbReference type="AlphaFoldDB" id="A0A915JPZ4"/>
<keyword evidence="5" id="KW-1185">Reference proteome</keyword>
<feature type="compositionally biased region" description="Low complexity" evidence="2">
    <location>
        <begin position="110"/>
        <end position="119"/>
    </location>
</feature>
<dbReference type="WBParaSite" id="nRc.2.0.1.t27981-RA">
    <property type="protein sequence ID" value="nRc.2.0.1.t27981-RA"/>
    <property type="gene ID" value="nRc.2.0.1.g27981"/>
</dbReference>
<dbReference type="Proteomes" id="UP000887565">
    <property type="component" value="Unplaced"/>
</dbReference>
<dbReference type="SMART" id="SM01088">
    <property type="entry name" value="Col_cuticle_N"/>
    <property type="match status" value="1"/>
</dbReference>
<dbReference type="GO" id="GO:0042302">
    <property type="term" value="F:structural constituent of cuticle"/>
    <property type="evidence" value="ECO:0007669"/>
    <property type="project" value="InterPro"/>
</dbReference>